<reference evidence="1" key="2">
    <citation type="submission" date="2006-01" db="EMBL/GenBank/DDBJ databases">
        <authorList>
            <person name="Genoscope"/>
        </authorList>
    </citation>
    <scope>NUCLEOTIDE SEQUENCE</scope>
</reference>
<dbReference type="EMBL" id="CP049055">
    <property type="protein sequence ID" value="QII11778.1"/>
    <property type="molecule type" value="Genomic_DNA"/>
</dbReference>
<protein>
    <submittedName>
        <fullName evidence="1">Uncharacterized protein</fullName>
    </submittedName>
</protein>
<dbReference type="AlphaFoldDB" id="Q1Q3U4"/>
<reference evidence="1" key="1">
    <citation type="journal article" date="2006" name="Nature">
        <title>Deciphering the evolution and metabolism of an anammox bacterium from a community genome.</title>
        <authorList>
            <person name="Strous M."/>
            <person name="Pelletier E."/>
            <person name="Mangenot S."/>
            <person name="Rattei T."/>
            <person name="Lehner A."/>
            <person name="Taylor M.W."/>
            <person name="Horn M."/>
            <person name="Daims H."/>
            <person name="Bartol-Mavel D."/>
            <person name="Wincker P."/>
            <person name="Barbe V."/>
            <person name="Fonknechten N."/>
            <person name="Vallenet D."/>
            <person name="Segurens B."/>
            <person name="Schenowitz-Truong C."/>
            <person name="Medigue C."/>
            <person name="Collingro A."/>
            <person name="Snel B."/>
            <person name="Dutilh B.E."/>
            <person name="OpDenCamp H.J.M."/>
            <person name="vanDerDrift C."/>
            <person name="Cirpus I."/>
            <person name="vanDePas-Schoonen K.T."/>
            <person name="Harhangi H.R."/>
            <person name="vanNiftrik L."/>
            <person name="Schmid M."/>
            <person name="Keltjens J."/>
            <person name="vanDeVossenberg J."/>
            <person name="Kartal B."/>
            <person name="Meier H."/>
            <person name="Frishman D."/>
            <person name="Huynen M.A."/>
            <person name="Mewes H."/>
            <person name="Weissenbach J."/>
            <person name="Jetten M.S.M."/>
            <person name="Wagner M."/>
            <person name="LePaslier D."/>
        </authorList>
    </citation>
    <scope>NUCLEOTIDE SEQUENCE</scope>
</reference>
<organism evidence="1">
    <name type="scientific">Kuenenia stuttgartiensis</name>
    <dbReference type="NCBI Taxonomy" id="174633"/>
    <lineage>
        <taxon>Bacteria</taxon>
        <taxon>Pseudomonadati</taxon>
        <taxon>Planctomycetota</taxon>
        <taxon>Candidatus Brocadiia</taxon>
        <taxon>Candidatus Brocadiales</taxon>
        <taxon>Candidatus Brocadiaceae</taxon>
        <taxon>Candidatus Kuenenia</taxon>
    </lineage>
</organism>
<proteinExistence type="predicted"/>
<reference evidence="2 3" key="3">
    <citation type="submission" date="2020-02" db="EMBL/GenBank/DDBJ databases">
        <title>Newly sequenced genome of strain CSTR1 showed variability in Candidatus Kuenenia stuttgartiensis genomes.</title>
        <authorList>
            <person name="Ding C."/>
            <person name="Adrian L."/>
        </authorList>
    </citation>
    <scope>NUCLEOTIDE SEQUENCE [LARGE SCALE GENOMIC DNA]</scope>
    <source>
        <strain evidence="2 3">CSTR1</strain>
    </source>
</reference>
<gene>
    <name evidence="2" type="ORF">KsCSTR_23990</name>
    <name evidence="1" type="ORF">kuste3912</name>
</gene>
<name>Q1Q3U4_KUEST</name>
<sequence>MINRIIRMNYCQIFTWRDQTFGKRRVFGRRGIYCHCITFLKPKKLDSNVKINLL</sequence>
<accession>Q1Q3U4</accession>
<evidence type="ECO:0000313" key="3">
    <source>
        <dbReference type="Proteomes" id="UP000501926"/>
    </source>
</evidence>
<dbReference type="EMBL" id="CT573071">
    <property type="protein sequence ID" value="CAJ74675.1"/>
    <property type="molecule type" value="Genomic_DNA"/>
</dbReference>
<evidence type="ECO:0000313" key="2">
    <source>
        <dbReference type="EMBL" id="QII11778.1"/>
    </source>
</evidence>
<dbReference type="Proteomes" id="UP000501926">
    <property type="component" value="Chromosome"/>
</dbReference>
<evidence type="ECO:0000313" key="1">
    <source>
        <dbReference type="EMBL" id="CAJ74675.1"/>
    </source>
</evidence>